<feature type="domain" description="Methyl-accepting transducer" evidence="7">
    <location>
        <begin position="274"/>
        <end position="503"/>
    </location>
</feature>
<evidence type="ECO:0000256" key="6">
    <source>
        <dbReference type="SAM" id="Phobius"/>
    </source>
</evidence>
<evidence type="ECO:0000259" key="7">
    <source>
        <dbReference type="PROSITE" id="PS50111"/>
    </source>
</evidence>
<reference evidence="9 10" key="1">
    <citation type="submission" date="2024-06" db="EMBL/GenBank/DDBJ databases">
        <authorList>
            <person name="Woo H."/>
        </authorList>
    </citation>
    <scope>NUCLEOTIDE SEQUENCE [LARGE SCALE GENOMIC DNA]</scope>
    <source>
        <strain evidence="9 10">S2-g</strain>
    </source>
</reference>
<comment type="caution">
    <text evidence="9">The sequence shown here is derived from an EMBL/GenBank/DDBJ whole genome shotgun (WGS) entry which is preliminary data.</text>
</comment>
<dbReference type="SUPFAM" id="SSF58104">
    <property type="entry name" value="Methyl-accepting chemotaxis protein (MCP) signaling domain"/>
    <property type="match status" value="1"/>
</dbReference>
<evidence type="ECO:0000313" key="9">
    <source>
        <dbReference type="EMBL" id="MEW9625225.1"/>
    </source>
</evidence>
<proteinExistence type="inferred from homology"/>
<dbReference type="PANTHER" id="PTHR43531">
    <property type="entry name" value="PROTEIN ICFG"/>
    <property type="match status" value="1"/>
</dbReference>
<evidence type="ECO:0000256" key="2">
    <source>
        <dbReference type="ARBA" id="ARBA00023224"/>
    </source>
</evidence>
<evidence type="ECO:0000256" key="3">
    <source>
        <dbReference type="ARBA" id="ARBA00029447"/>
    </source>
</evidence>
<keyword evidence="6" id="KW-0472">Membrane</keyword>
<dbReference type="PROSITE" id="PS50885">
    <property type="entry name" value="HAMP"/>
    <property type="match status" value="1"/>
</dbReference>
<protein>
    <submittedName>
        <fullName evidence="9">Methyl-accepting chemotaxis protein</fullName>
    </submittedName>
</protein>
<keyword evidence="1" id="KW-0488">Methylation</keyword>
<accession>A0ABV3QRK1</accession>
<keyword evidence="10" id="KW-1185">Reference proteome</keyword>
<sequence>MLKQPKWIASPSLRQRLLLRLLIVLGLLAATSAAGMLQLQRADRRIQGLVEGSLSPVADVGRVQNDYNSSLQILIHAVLSQLPSAVDDAHTRIRADRVDATRHWKPLLTSELALEQAQTLKLAAIHRDEADHAIDETLALLDTGQFQLAGLKLGMEVQPAYQPLQSDFANLFLAALAKGNAQVQGQRQANRQGMVLLLVLLAMALLSAIVLDGTLMRSLLRRLRQATLVAERIAAGRLGEPVDLGRDDELGRLLRALAAMDGQLARVLALVRTSARSVEQRAHHLARDNQALSARTQTQAAGLEQTSASMEHMAATVVQGASHADGAAQAAREALGHAEQGRHVADEALGSMHAIQQSSRDIAEIVDLVDNIAFQTNLLSLNAAIEAAQAGERGRGFAVVAGEVRRLASRCVEAGQDIRRLVASSTEAVEQARHKVAQSGVALDGIVQSVARVSTLMARISEAGREQVGGIGQINRAVAEMDRITQANAGLVDDINATGQALTGDAEALMRQVDFFRLPVESHAPHGPEPDARPSSAVMHPLQAARAA</sequence>
<keyword evidence="2 4" id="KW-0807">Transducer</keyword>
<gene>
    <name evidence="9" type="ORF">ABQJ56_13430</name>
</gene>
<dbReference type="PRINTS" id="PR00260">
    <property type="entry name" value="CHEMTRNSDUCR"/>
</dbReference>
<dbReference type="InterPro" id="IPR051310">
    <property type="entry name" value="MCP_chemotaxis"/>
</dbReference>
<feature type="transmembrane region" description="Helical" evidence="6">
    <location>
        <begin position="194"/>
        <end position="215"/>
    </location>
</feature>
<dbReference type="CDD" id="cd11386">
    <property type="entry name" value="MCP_signal"/>
    <property type="match status" value="1"/>
</dbReference>
<feature type="compositionally biased region" description="Basic and acidic residues" evidence="5">
    <location>
        <begin position="523"/>
        <end position="532"/>
    </location>
</feature>
<comment type="similarity">
    <text evidence="3">Belongs to the methyl-accepting chemotaxis (MCP) protein family.</text>
</comment>
<dbReference type="Pfam" id="PF00672">
    <property type="entry name" value="HAMP"/>
    <property type="match status" value="1"/>
</dbReference>
<evidence type="ECO:0000256" key="4">
    <source>
        <dbReference type="PROSITE-ProRule" id="PRU00284"/>
    </source>
</evidence>
<organism evidence="9 10">
    <name type="scientific">Rhodanobacter geophilus</name>
    <dbReference type="NCBI Taxonomy" id="3162488"/>
    <lineage>
        <taxon>Bacteria</taxon>
        <taxon>Pseudomonadati</taxon>
        <taxon>Pseudomonadota</taxon>
        <taxon>Gammaproteobacteria</taxon>
        <taxon>Lysobacterales</taxon>
        <taxon>Rhodanobacteraceae</taxon>
        <taxon>Rhodanobacter</taxon>
    </lineage>
</organism>
<dbReference type="SMART" id="SM00283">
    <property type="entry name" value="MA"/>
    <property type="match status" value="1"/>
</dbReference>
<dbReference type="InterPro" id="IPR004090">
    <property type="entry name" value="Chemotax_Me-accpt_rcpt"/>
</dbReference>
<dbReference type="PANTHER" id="PTHR43531:SF14">
    <property type="entry name" value="METHYL-ACCEPTING CHEMOTAXIS PROTEIN I-RELATED"/>
    <property type="match status" value="1"/>
</dbReference>
<evidence type="ECO:0000256" key="1">
    <source>
        <dbReference type="ARBA" id="ARBA00022481"/>
    </source>
</evidence>
<dbReference type="Pfam" id="PF00015">
    <property type="entry name" value="MCPsignal"/>
    <property type="match status" value="1"/>
</dbReference>
<name>A0ABV3QRK1_9GAMM</name>
<evidence type="ECO:0000259" key="8">
    <source>
        <dbReference type="PROSITE" id="PS50885"/>
    </source>
</evidence>
<dbReference type="Proteomes" id="UP001556170">
    <property type="component" value="Unassembled WGS sequence"/>
</dbReference>
<dbReference type="RefSeq" id="WP_367845517.1">
    <property type="nucleotide sequence ID" value="NZ_JBFOHL010000012.1"/>
</dbReference>
<dbReference type="EMBL" id="JBFOHL010000012">
    <property type="protein sequence ID" value="MEW9625225.1"/>
    <property type="molecule type" value="Genomic_DNA"/>
</dbReference>
<dbReference type="InterPro" id="IPR004089">
    <property type="entry name" value="MCPsignal_dom"/>
</dbReference>
<keyword evidence="6" id="KW-0812">Transmembrane</keyword>
<feature type="domain" description="HAMP" evidence="8">
    <location>
        <begin position="217"/>
        <end position="269"/>
    </location>
</feature>
<feature type="region of interest" description="Disordered" evidence="5">
    <location>
        <begin position="521"/>
        <end position="548"/>
    </location>
</feature>
<evidence type="ECO:0000313" key="10">
    <source>
        <dbReference type="Proteomes" id="UP001556170"/>
    </source>
</evidence>
<dbReference type="CDD" id="cd06225">
    <property type="entry name" value="HAMP"/>
    <property type="match status" value="1"/>
</dbReference>
<keyword evidence="6" id="KW-1133">Transmembrane helix</keyword>
<dbReference type="PROSITE" id="PS50111">
    <property type="entry name" value="CHEMOTAXIS_TRANSDUC_2"/>
    <property type="match status" value="1"/>
</dbReference>
<dbReference type="InterPro" id="IPR003660">
    <property type="entry name" value="HAMP_dom"/>
</dbReference>
<dbReference type="Gene3D" id="1.10.287.950">
    <property type="entry name" value="Methyl-accepting chemotaxis protein"/>
    <property type="match status" value="1"/>
</dbReference>
<dbReference type="SMART" id="SM00304">
    <property type="entry name" value="HAMP"/>
    <property type="match status" value="1"/>
</dbReference>
<evidence type="ECO:0000256" key="5">
    <source>
        <dbReference type="SAM" id="MobiDB-lite"/>
    </source>
</evidence>